<proteinExistence type="predicted"/>
<evidence type="ECO:0000313" key="5">
    <source>
        <dbReference type="WormBase" id="SRAE_0000059300"/>
    </source>
</evidence>
<dbReference type="RefSeq" id="XP_024500678.1">
    <property type="nucleotide sequence ID" value="XM_024646503.1"/>
</dbReference>
<keyword evidence="3" id="KW-1185">Reference proteome</keyword>
<dbReference type="EMBL" id="LN609409">
    <property type="protein sequence ID" value="CEF61469.1"/>
    <property type="molecule type" value="Genomic_DNA"/>
</dbReference>
<dbReference type="InterPro" id="IPR012337">
    <property type="entry name" value="RNaseH-like_sf"/>
</dbReference>
<dbReference type="WormBase" id="SRAE_0000059300">
    <property type="protein sequence ID" value="SRP02881"/>
    <property type="gene ID" value="WBGene00256339"/>
</dbReference>
<protein>
    <submittedName>
        <fullName evidence="2 4">Integrase, catalytic core domain and Ribonuclease H-like domain-containing protein</fullName>
    </submittedName>
</protein>
<reference evidence="2" key="2">
    <citation type="submission" date="2014-09" db="EMBL/GenBank/DDBJ databases">
        <authorList>
            <person name="Aslett A.Martin."/>
        </authorList>
    </citation>
    <scope>NUCLEOTIDE SEQUENCE</scope>
    <source>
        <strain evidence="2">ED321 Heterogonic</strain>
    </source>
</reference>
<name>A0A090L1V0_STRRB</name>
<dbReference type="SUPFAM" id="SSF53098">
    <property type="entry name" value="Ribonuclease H-like"/>
    <property type="match status" value="1"/>
</dbReference>
<dbReference type="Gene3D" id="3.30.420.10">
    <property type="entry name" value="Ribonuclease H-like superfamily/Ribonuclease H"/>
    <property type="match status" value="1"/>
</dbReference>
<dbReference type="OrthoDB" id="413122at2759"/>
<evidence type="ECO:0000313" key="2">
    <source>
        <dbReference type="EMBL" id="CEF61469.1"/>
    </source>
</evidence>
<dbReference type="GO" id="GO:0003676">
    <property type="term" value="F:nucleic acid binding"/>
    <property type="evidence" value="ECO:0007669"/>
    <property type="project" value="InterPro"/>
</dbReference>
<evidence type="ECO:0000313" key="3">
    <source>
        <dbReference type="Proteomes" id="UP000035682"/>
    </source>
</evidence>
<dbReference type="InterPro" id="IPR036397">
    <property type="entry name" value="RNaseH_sf"/>
</dbReference>
<organism evidence="2">
    <name type="scientific">Strongyloides ratti</name>
    <name type="common">Parasitic roundworm</name>
    <dbReference type="NCBI Taxonomy" id="34506"/>
    <lineage>
        <taxon>Eukaryota</taxon>
        <taxon>Metazoa</taxon>
        <taxon>Ecdysozoa</taxon>
        <taxon>Nematoda</taxon>
        <taxon>Chromadorea</taxon>
        <taxon>Rhabditida</taxon>
        <taxon>Tylenchina</taxon>
        <taxon>Panagrolaimomorpha</taxon>
        <taxon>Strongyloidoidea</taxon>
        <taxon>Strongyloididae</taxon>
        <taxon>Strongyloides</taxon>
    </lineage>
</organism>
<reference evidence="3" key="1">
    <citation type="submission" date="2014-09" db="EMBL/GenBank/DDBJ databases">
        <authorList>
            <person name="Martin A.A."/>
        </authorList>
    </citation>
    <scope>NUCLEOTIDE SEQUENCE</scope>
    <source>
        <strain evidence="3">ED321</strain>
    </source>
</reference>
<dbReference type="PROSITE" id="PS50994">
    <property type="entry name" value="INTEGRASE"/>
    <property type="match status" value="1"/>
</dbReference>
<accession>A0A090L1V0</accession>
<dbReference type="GeneID" id="36373837"/>
<reference evidence="4" key="3">
    <citation type="submission" date="2020-12" db="UniProtKB">
        <authorList>
            <consortium name="WormBaseParasite"/>
        </authorList>
    </citation>
    <scope>IDENTIFICATION</scope>
</reference>
<dbReference type="WBParaSite" id="SRAE_0000059300.1">
    <property type="protein sequence ID" value="SRAE_0000059300.1"/>
    <property type="gene ID" value="WBGene00256339"/>
</dbReference>
<feature type="domain" description="Integrase catalytic" evidence="1">
    <location>
        <begin position="1"/>
        <end position="125"/>
    </location>
</feature>
<sequence>MLYPSYSTSSKNVGQVYLHFTNILGRPRILKADNAQTFDSKCFKENIILNEELKLGAPYYSKSQSLVERLFGTVNRILMKIDEDKENEPMYYTKSCENIMAVLNSSVHYEKGEQWIPRQRFYYYPKTIR</sequence>
<dbReference type="InterPro" id="IPR001584">
    <property type="entry name" value="Integrase_cat-core"/>
</dbReference>
<gene>
    <name evidence="2 4 5" type="ORF">SRAE_0000059300</name>
</gene>
<dbReference type="GO" id="GO:0015074">
    <property type="term" value="P:DNA integration"/>
    <property type="evidence" value="ECO:0007669"/>
    <property type="project" value="InterPro"/>
</dbReference>
<dbReference type="CTD" id="36373837"/>
<evidence type="ECO:0000313" key="4">
    <source>
        <dbReference type="WBParaSite" id="SRAE_0000059300.1"/>
    </source>
</evidence>
<evidence type="ECO:0000259" key="1">
    <source>
        <dbReference type="PROSITE" id="PS50994"/>
    </source>
</evidence>
<dbReference type="AlphaFoldDB" id="A0A090L1V0"/>
<dbReference type="Proteomes" id="UP000035682">
    <property type="component" value="Unplaced"/>
</dbReference>